<evidence type="ECO:0000256" key="2">
    <source>
        <dbReference type="ARBA" id="ARBA00022980"/>
    </source>
</evidence>
<accession>A0A3M0BM18</accession>
<feature type="compositionally biased region" description="Basic and acidic residues" evidence="6">
    <location>
        <begin position="271"/>
        <end position="289"/>
    </location>
</feature>
<dbReference type="CDD" id="cd01425">
    <property type="entry name" value="RPS2"/>
    <property type="match status" value="1"/>
</dbReference>
<evidence type="ECO:0000256" key="4">
    <source>
        <dbReference type="ARBA" id="ARBA00035256"/>
    </source>
</evidence>
<dbReference type="NCBIfam" id="TIGR01011">
    <property type="entry name" value="rpsB_bact"/>
    <property type="match status" value="1"/>
</dbReference>
<dbReference type="Pfam" id="PF00318">
    <property type="entry name" value="Ribosomal_S2"/>
    <property type="match status" value="1"/>
</dbReference>
<dbReference type="Proteomes" id="UP000280842">
    <property type="component" value="Unassembled WGS sequence"/>
</dbReference>
<name>A0A3M0BM18_9AQUI</name>
<reference evidence="7 8" key="1">
    <citation type="submission" date="2018-10" db="EMBL/GenBank/DDBJ databases">
        <title>Genomic Encyclopedia of Archaeal and Bacterial Type Strains, Phase II (KMG-II): from individual species to whole genera.</title>
        <authorList>
            <person name="Goeker M."/>
        </authorList>
    </citation>
    <scope>NUCLEOTIDE SEQUENCE [LARGE SCALE GENOMIC DNA]</scope>
    <source>
        <strain evidence="7 8">VM1</strain>
    </source>
</reference>
<comment type="similarity">
    <text evidence="1 5">Belongs to the universal ribosomal protein uS2 family.</text>
</comment>
<dbReference type="PANTHER" id="PTHR12534">
    <property type="entry name" value="30S RIBOSOMAL PROTEIN S2 PROKARYOTIC AND ORGANELLAR"/>
    <property type="match status" value="1"/>
</dbReference>
<keyword evidence="2 5" id="KW-0689">Ribosomal protein</keyword>
<evidence type="ECO:0000256" key="1">
    <source>
        <dbReference type="ARBA" id="ARBA00006242"/>
    </source>
</evidence>
<evidence type="ECO:0000256" key="6">
    <source>
        <dbReference type="SAM" id="MobiDB-lite"/>
    </source>
</evidence>
<dbReference type="GO" id="GO:0003735">
    <property type="term" value="F:structural constituent of ribosome"/>
    <property type="evidence" value="ECO:0007669"/>
    <property type="project" value="InterPro"/>
</dbReference>
<dbReference type="PRINTS" id="PR00395">
    <property type="entry name" value="RIBOSOMALS2"/>
</dbReference>
<dbReference type="Gene3D" id="1.10.287.610">
    <property type="entry name" value="Helix hairpin bin"/>
    <property type="match status" value="1"/>
</dbReference>
<organism evidence="7 8">
    <name type="scientific">Hydrogenothermus marinus</name>
    <dbReference type="NCBI Taxonomy" id="133270"/>
    <lineage>
        <taxon>Bacteria</taxon>
        <taxon>Pseudomonadati</taxon>
        <taxon>Aquificota</taxon>
        <taxon>Aquificia</taxon>
        <taxon>Aquificales</taxon>
        <taxon>Hydrogenothermaceae</taxon>
        <taxon>Hydrogenothermus</taxon>
    </lineage>
</organism>
<evidence type="ECO:0000256" key="3">
    <source>
        <dbReference type="ARBA" id="ARBA00023274"/>
    </source>
</evidence>
<proteinExistence type="inferred from homology"/>
<protein>
    <recommendedName>
        <fullName evidence="4 5">Small ribosomal subunit protein uS2</fullName>
    </recommendedName>
</protein>
<sequence length="300" mass="33840">MAFEITMRELLEAGVHFGHQVRRWNPKMAPYIFTKRNGIHIIDLAKTIPLFKVAWEYVRDEVAKGADVLFVGTKKQAQDIIEEQAQRCGAYYINQRWLGGLLTNFQTVRKSIEKLKRLERMEAEGAFEILPKKEVVKIKKKKAKLEKFLKGIKDMEKLPDIIYVVDTVREELAVKEAKKLGIPVVAIADTNCDPDYIDYPIPGNDDAIKAINLITSKIADAVLEGKALREKELEAVETDSVEAELLKKAQEEGVAEVGPAVESGITGANDPSKEKVLEENIDKEVKENLPEEIEEAKEEL</sequence>
<dbReference type="PROSITE" id="PS00962">
    <property type="entry name" value="RIBOSOMAL_S2_1"/>
    <property type="match status" value="1"/>
</dbReference>
<dbReference type="PANTHER" id="PTHR12534:SF0">
    <property type="entry name" value="SMALL RIBOSOMAL SUBUNIT PROTEIN US2M"/>
    <property type="match status" value="1"/>
</dbReference>
<dbReference type="SUPFAM" id="SSF52313">
    <property type="entry name" value="Ribosomal protein S2"/>
    <property type="match status" value="1"/>
</dbReference>
<keyword evidence="3 5" id="KW-0687">Ribonucleoprotein</keyword>
<evidence type="ECO:0000313" key="8">
    <source>
        <dbReference type="Proteomes" id="UP000280842"/>
    </source>
</evidence>
<dbReference type="AlphaFoldDB" id="A0A3M0BM18"/>
<gene>
    <name evidence="5" type="primary">rpsB</name>
    <name evidence="7" type="ORF">CLV39_0989</name>
</gene>
<feature type="compositionally biased region" description="Low complexity" evidence="6">
    <location>
        <begin position="255"/>
        <end position="264"/>
    </location>
</feature>
<dbReference type="HAMAP" id="MF_00291_B">
    <property type="entry name" value="Ribosomal_uS2_B"/>
    <property type="match status" value="1"/>
</dbReference>
<dbReference type="EMBL" id="REFO01000011">
    <property type="protein sequence ID" value="RMA97329.1"/>
    <property type="molecule type" value="Genomic_DNA"/>
</dbReference>
<feature type="compositionally biased region" description="Acidic residues" evidence="6">
    <location>
        <begin position="290"/>
        <end position="300"/>
    </location>
</feature>
<feature type="region of interest" description="Disordered" evidence="6">
    <location>
        <begin position="252"/>
        <end position="300"/>
    </location>
</feature>
<dbReference type="FunFam" id="1.10.287.610:FF:000001">
    <property type="entry name" value="30S ribosomal protein S2"/>
    <property type="match status" value="1"/>
</dbReference>
<comment type="caution">
    <text evidence="7">The sequence shown here is derived from an EMBL/GenBank/DDBJ whole genome shotgun (WGS) entry which is preliminary data.</text>
</comment>
<dbReference type="RefSeq" id="WP_121923112.1">
    <property type="nucleotide sequence ID" value="NZ_REFO01000011.1"/>
</dbReference>
<dbReference type="GO" id="GO:0022627">
    <property type="term" value="C:cytosolic small ribosomal subunit"/>
    <property type="evidence" value="ECO:0007669"/>
    <property type="project" value="TreeGrafter"/>
</dbReference>
<dbReference type="Gene3D" id="3.40.50.10490">
    <property type="entry name" value="Glucose-6-phosphate isomerase like protein, domain 1"/>
    <property type="match status" value="1"/>
</dbReference>
<dbReference type="OrthoDB" id="9808036at2"/>
<evidence type="ECO:0000313" key="7">
    <source>
        <dbReference type="EMBL" id="RMA97329.1"/>
    </source>
</evidence>
<dbReference type="InterPro" id="IPR005706">
    <property type="entry name" value="Ribosomal_uS2_bac/mit/plastid"/>
</dbReference>
<dbReference type="InterPro" id="IPR023591">
    <property type="entry name" value="Ribosomal_uS2_flav_dom_sf"/>
</dbReference>
<dbReference type="GO" id="GO:0006412">
    <property type="term" value="P:translation"/>
    <property type="evidence" value="ECO:0007669"/>
    <property type="project" value="UniProtKB-UniRule"/>
</dbReference>
<keyword evidence="8" id="KW-1185">Reference proteome</keyword>
<dbReference type="InterPro" id="IPR018130">
    <property type="entry name" value="Ribosomal_uS2_CS"/>
</dbReference>
<evidence type="ECO:0000256" key="5">
    <source>
        <dbReference type="HAMAP-Rule" id="MF_00291"/>
    </source>
</evidence>
<dbReference type="InterPro" id="IPR001865">
    <property type="entry name" value="Ribosomal_uS2"/>
</dbReference>